<sequence length="84" mass="9415">MGLFSAIVGAPLAPLKGTVWVAEQVRDEAEKRYYDPGAIRRQLEEVSAARESGAISEDEADDLERELVARLLESTRRRNSKENQ</sequence>
<dbReference type="EMBL" id="JAATJN010000001">
    <property type="protein sequence ID" value="NJC56491.1"/>
    <property type="molecule type" value="Genomic_DNA"/>
</dbReference>
<dbReference type="Proteomes" id="UP000576792">
    <property type="component" value="Unassembled WGS sequence"/>
</dbReference>
<dbReference type="Pfam" id="PF05120">
    <property type="entry name" value="GvpG"/>
    <property type="match status" value="1"/>
</dbReference>
<keyword evidence="2" id="KW-1185">Reference proteome</keyword>
<evidence type="ECO:0000313" key="2">
    <source>
        <dbReference type="Proteomes" id="UP000576792"/>
    </source>
</evidence>
<name>A0A846S2X1_9MICO</name>
<dbReference type="AlphaFoldDB" id="A0A846S2X1"/>
<protein>
    <submittedName>
        <fullName evidence="1">Chorismate mutase</fullName>
    </submittedName>
</protein>
<comment type="caution">
    <text evidence="1">The sequence shown here is derived from an EMBL/GenBank/DDBJ whole genome shotgun (WGS) entry which is preliminary data.</text>
</comment>
<reference evidence="1 2" key="1">
    <citation type="submission" date="2020-03" db="EMBL/GenBank/DDBJ databases">
        <title>Sequencing the genomes of 1000 actinobacteria strains.</title>
        <authorList>
            <person name="Klenk H.-P."/>
        </authorList>
    </citation>
    <scope>NUCLEOTIDE SEQUENCE [LARGE SCALE GENOMIC DNA]</scope>
    <source>
        <strain evidence="1 2">DSM 18964</strain>
    </source>
</reference>
<accession>A0A846S2X1</accession>
<dbReference type="RefSeq" id="WP_167950361.1">
    <property type="nucleotide sequence ID" value="NZ_BAAAPQ010000013.1"/>
</dbReference>
<organism evidence="1 2">
    <name type="scientific">Brevibacterium marinum</name>
    <dbReference type="NCBI Taxonomy" id="418643"/>
    <lineage>
        <taxon>Bacteria</taxon>
        <taxon>Bacillati</taxon>
        <taxon>Actinomycetota</taxon>
        <taxon>Actinomycetes</taxon>
        <taxon>Micrococcales</taxon>
        <taxon>Brevibacteriaceae</taxon>
        <taxon>Brevibacterium</taxon>
    </lineage>
</organism>
<evidence type="ECO:0000313" key="1">
    <source>
        <dbReference type="EMBL" id="NJC56491.1"/>
    </source>
</evidence>
<gene>
    <name evidence="1" type="ORF">BKA07_001526</name>
</gene>
<dbReference type="InterPro" id="IPR007804">
    <property type="entry name" value="GvpG"/>
</dbReference>
<proteinExistence type="predicted"/>